<protein>
    <submittedName>
        <fullName evidence="1">Uncharacterized protein</fullName>
    </submittedName>
</protein>
<proteinExistence type="predicted"/>
<dbReference type="Proteomes" id="UP000805193">
    <property type="component" value="Unassembled WGS sequence"/>
</dbReference>
<reference evidence="1 2" key="1">
    <citation type="journal article" date="2020" name="Cell">
        <title>Large-Scale Comparative Analyses of Tick Genomes Elucidate Their Genetic Diversity and Vector Capacities.</title>
        <authorList>
            <consortium name="Tick Genome and Microbiome Consortium (TIGMIC)"/>
            <person name="Jia N."/>
            <person name="Wang J."/>
            <person name="Shi W."/>
            <person name="Du L."/>
            <person name="Sun Y."/>
            <person name="Zhan W."/>
            <person name="Jiang J.F."/>
            <person name="Wang Q."/>
            <person name="Zhang B."/>
            <person name="Ji P."/>
            <person name="Bell-Sakyi L."/>
            <person name="Cui X.M."/>
            <person name="Yuan T.T."/>
            <person name="Jiang B.G."/>
            <person name="Yang W.F."/>
            <person name="Lam T.T."/>
            <person name="Chang Q.C."/>
            <person name="Ding S.J."/>
            <person name="Wang X.J."/>
            <person name="Zhu J.G."/>
            <person name="Ruan X.D."/>
            <person name="Zhao L."/>
            <person name="Wei J.T."/>
            <person name="Ye R.Z."/>
            <person name="Que T.C."/>
            <person name="Du C.H."/>
            <person name="Zhou Y.H."/>
            <person name="Cheng J.X."/>
            <person name="Dai P.F."/>
            <person name="Guo W.B."/>
            <person name="Han X.H."/>
            <person name="Huang E.J."/>
            <person name="Li L.F."/>
            <person name="Wei W."/>
            <person name="Gao Y.C."/>
            <person name="Liu J.Z."/>
            <person name="Shao H.Z."/>
            <person name="Wang X."/>
            <person name="Wang C.C."/>
            <person name="Yang T.C."/>
            <person name="Huo Q.B."/>
            <person name="Li W."/>
            <person name="Chen H.Y."/>
            <person name="Chen S.E."/>
            <person name="Zhou L.G."/>
            <person name="Ni X.B."/>
            <person name="Tian J.H."/>
            <person name="Sheng Y."/>
            <person name="Liu T."/>
            <person name="Pan Y.S."/>
            <person name="Xia L.Y."/>
            <person name="Li J."/>
            <person name="Zhao F."/>
            <person name="Cao W.C."/>
        </authorList>
    </citation>
    <scope>NUCLEOTIDE SEQUENCE [LARGE SCALE GENOMIC DNA]</scope>
    <source>
        <strain evidence="1">Iper-2018</strain>
    </source>
</reference>
<organism evidence="1 2">
    <name type="scientific">Ixodes persulcatus</name>
    <name type="common">Taiga tick</name>
    <dbReference type="NCBI Taxonomy" id="34615"/>
    <lineage>
        <taxon>Eukaryota</taxon>
        <taxon>Metazoa</taxon>
        <taxon>Ecdysozoa</taxon>
        <taxon>Arthropoda</taxon>
        <taxon>Chelicerata</taxon>
        <taxon>Arachnida</taxon>
        <taxon>Acari</taxon>
        <taxon>Parasitiformes</taxon>
        <taxon>Ixodida</taxon>
        <taxon>Ixodoidea</taxon>
        <taxon>Ixodidae</taxon>
        <taxon>Ixodinae</taxon>
        <taxon>Ixodes</taxon>
    </lineage>
</organism>
<name>A0AC60QDU9_IXOPE</name>
<dbReference type="EMBL" id="JABSTQ010009164">
    <property type="protein sequence ID" value="KAG0432273.1"/>
    <property type="molecule type" value="Genomic_DNA"/>
</dbReference>
<evidence type="ECO:0000313" key="1">
    <source>
        <dbReference type="EMBL" id="KAG0432273.1"/>
    </source>
</evidence>
<comment type="caution">
    <text evidence="1">The sequence shown here is derived from an EMBL/GenBank/DDBJ whole genome shotgun (WGS) entry which is preliminary data.</text>
</comment>
<gene>
    <name evidence="1" type="ORF">HPB47_020997</name>
</gene>
<accession>A0AC60QDU9</accession>
<sequence length="419" mass="47141">MSYVGLTSDGNSATSADLADHGLVFMFCPFGDSYVQPIGVFASKNATKGTLVAQLLLQAIVMLEDAGAMWSDYATVYKQDQLVPAGLRVCPKITNSHIYPSNTELMRVKLATQVFSRSMASGMEYYKERKVPDLWDCDATREFTLILNDLFDSLNRRCKKEGVTCQSSDFRMITFGQKWLDEWELEFVNGDIVKDMFLTKSTSEGLRPPMFGNCAVVEGEKTVLDISNFRSIFRSGTRNDDIDFVTEVKRRLDSFILQDDWECEDVVSELNSSLPDVSDCIVYYLTGFLTRKMTKLTTCESCLAAFTVTKCASVEAALTNCKNRGGLSHPNIHLHRLLKAAEEFFAKNADSQDVYWGTIDHVLDTCTLSFPCGEHKGDVISKILHFYVSMRMRQHCKHVTSSLKKDAQKKKKEARLCAS</sequence>
<evidence type="ECO:0000313" key="2">
    <source>
        <dbReference type="Proteomes" id="UP000805193"/>
    </source>
</evidence>
<keyword evidence="2" id="KW-1185">Reference proteome</keyword>